<reference evidence="4" key="1">
    <citation type="journal article" date="2019" name="Int. J. Syst. Evol. Microbiol.">
        <title>The Global Catalogue of Microorganisms (GCM) 10K type strain sequencing project: providing services to taxonomists for standard genome sequencing and annotation.</title>
        <authorList>
            <consortium name="The Broad Institute Genomics Platform"/>
            <consortium name="The Broad Institute Genome Sequencing Center for Infectious Disease"/>
            <person name="Wu L."/>
            <person name="Ma J."/>
        </authorList>
    </citation>
    <scope>NUCLEOTIDE SEQUENCE [LARGE SCALE GENOMIC DNA]</scope>
    <source>
        <strain evidence="4">CCUG 57942</strain>
    </source>
</reference>
<dbReference type="Gene3D" id="3.40.50.360">
    <property type="match status" value="1"/>
</dbReference>
<dbReference type="RefSeq" id="WP_377089601.1">
    <property type="nucleotide sequence ID" value="NZ_JBHSJL010000014.1"/>
</dbReference>
<proteinExistence type="predicted"/>
<dbReference type="SUPFAM" id="SSF52218">
    <property type="entry name" value="Flavoproteins"/>
    <property type="match status" value="1"/>
</dbReference>
<name>A0ABW4ZDE0_9BACT</name>
<sequence length="203" mass="22842">MKKILIQFAHPALARSRMNAAMLRAVSGVDHVTVNDLYASYPDFQIDVEREKKLCEYHDVIIFQHPFYWYSTPSIMKEWLDLVLQHGWAYGSTGKALDGKLFLQAITAGGGEETYQTDGYNQFTLGELTSPYRATAHLCGMVWLPPFVVLGVHGGLNPEQMQAYAEEYKSCVLAIRDERIDINSVRRGDYLNSELTMGAIGGK</sequence>
<evidence type="ECO:0000313" key="3">
    <source>
        <dbReference type="EMBL" id="MFD2159700.1"/>
    </source>
</evidence>
<dbReference type="EMBL" id="JBHUJB010000049">
    <property type="protein sequence ID" value="MFD2159700.1"/>
    <property type="molecule type" value="Genomic_DNA"/>
</dbReference>
<comment type="caution">
    <text evidence="3">The sequence shown here is derived from an EMBL/GenBank/DDBJ whole genome shotgun (WGS) entry which is preliminary data.</text>
</comment>
<gene>
    <name evidence="3" type="ORF">ACFSW8_12395</name>
</gene>
<dbReference type="InterPro" id="IPR046980">
    <property type="entry name" value="KefG/KefF"/>
</dbReference>
<evidence type="ECO:0000256" key="1">
    <source>
        <dbReference type="ARBA" id="ARBA00023002"/>
    </source>
</evidence>
<evidence type="ECO:0000313" key="4">
    <source>
        <dbReference type="Proteomes" id="UP001597389"/>
    </source>
</evidence>
<feature type="domain" description="Flavodoxin-like fold" evidence="2">
    <location>
        <begin position="2"/>
        <end position="170"/>
    </location>
</feature>
<organism evidence="3 4">
    <name type="scientific">Rubritalea tangerina</name>
    <dbReference type="NCBI Taxonomy" id="430798"/>
    <lineage>
        <taxon>Bacteria</taxon>
        <taxon>Pseudomonadati</taxon>
        <taxon>Verrucomicrobiota</taxon>
        <taxon>Verrucomicrobiia</taxon>
        <taxon>Verrucomicrobiales</taxon>
        <taxon>Rubritaleaceae</taxon>
        <taxon>Rubritalea</taxon>
    </lineage>
</organism>
<dbReference type="PANTHER" id="PTHR47307:SF1">
    <property type="entry name" value="GLUTATHIONE-REGULATED POTASSIUM-EFFLUX SYSTEM ANCILLARY PROTEIN KEFG"/>
    <property type="match status" value="1"/>
</dbReference>
<accession>A0ABW4ZDE0</accession>
<dbReference type="Proteomes" id="UP001597389">
    <property type="component" value="Unassembled WGS sequence"/>
</dbReference>
<keyword evidence="4" id="KW-1185">Reference proteome</keyword>
<evidence type="ECO:0000259" key="2">
    <source>
        <dbReference type="Pfam" id="PF02525"/>
    </source>
</evidence>
<keyword evidence="1" id="KW-0560">Oxidoreductase</keyword>
<dbReference type="PANTHER" id="PTHR47307">
    <property type="entry name" value="GLUTATHIONE-REGULATED POTASSIUM-EFFLUX SYSTEM ANCILLARY PROTEIN KEFG"/>
    <property type="match status" value="1"/>
</dbReference>
<protein>
    <submittedName>
        <fullName evidence="3">NAD(P)H-dependent oxidoreductase</fullName>
    </submittedName>
</protein>
<dbReference type="InterPro" id="IPR003680">
    <property type="entry name" value="Flavodoxin_fold"/>
</dbReference>
<dbReference type="Pfam" id="PF02525">
    <property type="entry name" value="Flavodoxin_2"/>
    <property type="match status" value="1"/>
</dbReference>
<dbReference type="InterPro" id="IPR029039">
    <property type="entry name" value="Flavoprotein-like_sf"/>
</dbReference>